<comment type="subcellular location">
    <subcellularLocation>
        <location evidence="1">Endoplasmic reticulum</location>
    </subcellularLocation>
    <subcellularLocation>
        <location evidence="3">Golgi apparatus</location>
    </subcellularLocation>
    <subcellularLocation>
        <location evidence="2">Lysosome</location>
    </subcellularLocation>
    <subcellularLocation>
        <location evidence="4">Secreted</location>
    </subcellularLocation>
</comment>
<reference evidence="23" key="1">
    <citation type="submission" date="2016-11" db="EMBL/GenBank/DDBJ databases">
        <authorList>
            <person name="Varghese N."/>
            <person name="Submissions S."/>
        </authorList>
    </citation>
    <scope>NUCLEOTIDE SEQUENCE [LARGE SCALE GENOMIC DNA]</scope>
    <source>
        <strain evidence="23">DSM 16478</strain>
    </source>
</reference>
<evidence type="ECO:0000256" key="13">
    <source>
        <dbReference type="ARBA" id="ARBA00022833"/>
    </source>
</evidence>
<keyword evidence="9" id="KW-0479">Metal-binding</keyword>
<keyword evidence="15" id="KW-0482">Metalloprotease</keyword>
<dbReference type="STRING" id="228958.SAMN04488007_0882"/>
<dbReference type="GO" id="GO:0070573">
    <property type="term" value="F:metallodipeptidase activity"/>
    <property type="evidence" value="ECO:0007669"/>
    <property type="project" value="InterPro"/>
</dbReference>
<evidence type="ECO:0000256" key="18">
    <source>
        <dbReference type="ARBA" id="ARBA00023228"/>
    </source>
</evidence>
<dbReference type="GO" id="GO:0046872">
    <property type="term" value="F:metal ion binding"/>
    <property type="evidence" value="ECO:0007669"/>
    <property type="project" value="UniProtKB-KW"/>
</dbReference>
<dbReference type="GO" id="GO:0005576">
    <property type="term" value="C:extracellular region"/>
    <property type="evidence" value="ECO:0007669"/>
    <property type="project" value="UniProtKB-SubCell"/>
</dbReference>
<keyword evidence="11" id="KW-0378">Hydrolase</keyword>
<dbReference type="Gene3D" id="3.40.630.10">
    <property type="entry name" value="Zn peptidases"/>
    <property type="match status" value="1"/>
</dbReference>
<keyword evidence="13" id="KW-0862">Zinc</keyword>
<evidence type="ECO:0000256" key="19">
    <source>
        <dbReference type="ARBA" id="ARBA00025833"/>
    </source>
</evidence>
<dbReference type="Pfam" id="PF04389">
    <property type="entry name" value="Peptidase_M28"/>
    <property type="match status" value="1"/>
</dbReference>
<protein>
    <recommendedName>
        <fullName evidence="5">Carboxypeptidase Q</fullName>
    </recommendedName>
    <alternativeName>
        <fullName evidence="20">Plasma glutamate carboxypeptidase</fullName>
    </alternativeName>
</protein>
<evidence type="ECO:0000256" key="14">
    <source>
        <dbReference type="ARBA" id="ARBA00023034"/>
    </source>
</evidence>
<dbReference type="InterPro" id="IPR039866">
    <property type="entry name" value="CPQ"/>
</dbReference>
<evidence type="ECO:0000313" key="23">
    <source>
        <dbReference type="Proteomes" id="UP000184314"/>
    </source>
</evidence>
<keyword evidence="14" id="KW-0333">Golgi apparatus</keyword>
<evidence type="ECO:0000256" key="3">
    <source>
        <dbReference type="ARBA" id="ARBA00004555"/>
    </source>
</evidence>
<evidence type="ECO:0000256" key="9">
    <source>
        <dbReference type="ARBA" id="ARBA00022723"/>
    </source>
</evidence>
<name>A0A1M6KR15_9FLAO</name>
<organism evidence="22 23">
    <name type="scientific">Maribacter aquivivus</name>
    <dbReference type="NCBI Taxonomy" id="228958"/>
    <lineage>
        <taxon>Bacteria</taxon>
        <taxon>Pseudomonadati</taxon>
        <taxon>Bacteroidota</taxon>
        <taxon>Flavobacteriia</taxon>
        <taxon>Flavobacteriales</taxon>
        <taxon>Flavobacteriaceae</taxon>
        <taxon>Maribacter</taxon>
    </lineage>
</organism>
<keyword evidence="18" id="KW-0458">Lysosome</keyword>
<dbReference type="PANTHER" id="PTHR12053">
    <property type="entry name" value="PROTEASE FAMILY M28 PLASMA GLUTAMATE CARBOXYPEPTIDASE-RELATED"/>
    <property type="match status" value="1"/>
</dbReference>
<dbReference type="SUPFAM" id="SSF53187">
    <property type="entry name" value="Zn-dependent exopeptidases"/>
    <property type="match status" value="1"/>
</dbReference>
<keyword evidence="10" id="KW-0732">Signal</keyword>
<evidence type="ECO:0000256" key="6">
    <source>
        <dbReference type="ARBA" id="ARBA00022525"/>
    </source>
</evidence>
<dbReference type="InterPro" id="IPR007484">
    <property type="entry name" value="Peptidase_M28"/>
</dbReference>
<evidence type="ECO:0000256" key="7">
    <source>
        <dbReference type="ARBA" id="ARBA00022645"/>
    </source>
</evidence>
<dbReference type="Proteomes" id="UP000184314">
    <property type="component" value="Unassembled WGS sequence"/>
</dbReference>
<evidence type="ECO:0000256" key="20">
    <source>
        <dbReference type="ARBA" id="ARBA00033328"/>
    </source>
</evidence>
<keyword evidence="16" id="KW-0865">Zymogen</keyword>
<evidence type="ECO:0000256" key="11">
    <source>
        <dbReference type="ARBA" id="ARBA00022801"/>
    </source>
</evidence>
<keyword evidence="7 22" id="KW-0121">Carboxypeptidase</keyword>
<accession>A0A1M6KR15</accession>
<dbReference type="GO" id="GO:0006508">
    <property type="term" value="P:proteolysis"/>
    <property type="evidence" value="ECO:0007669"/>
    <property type="project" value="UniProtKB-KW"/>
</dbReference>
<gene>
    <name evidence="22" type="ORF">SAMN04488007_0882</name>
</gene>
<evidence type="ECO:0000256" key="15">
    <source>
        <dbReference type="ARBA" id="ARBA00023049"/>
    </source>
</evidence>
<evidence type="ECO:0000259" key="21">
    <source>
        <dbReference type="Pfam" id="PF04389"/>
    </source>
</evidence>
<evidence type="ECO:0000256" key="4">
    <source>
        <dbReference type="ARBA" id="ARBA00004613"/>
    </source>
</evidence>
<evidence type="ECO:0000256" key="10">
    <source>
        <dbReference type="ARBA" id="ARBA00022729"/>
    </source>
</evidence>
<dbReference type="GO" id="GO:0005764">
    <property type="term" value="C:lysosome"/>
    <property type="evidence" value="ECO:0007669"/>
    <property type="project" value="UniProtKB-SubCell"/>
</dbReference>
<evidence type="ECO:0000256" key="17">
    <source>
        <dbReference type="ARBA" id="ARBA00023180"/>
    </source>
</evidence>
<keyword evidence="17" id="KW-0325">Glycoprotein</keyword>
<dbReference type="Gene3D" id="3.50.30.30">
    <property type="match status" value="1"/>
</dbReference>
<evidence type="ECO:0000256" key="2">
    <source>
        <dbReference type="ARBA" id="ARBA00004371"/>
    </source>
</evidence>
<evidence type="ECO:0000256" key="16">
    <source>
        <dbReference type="ARBA" id="ARBA00023145"/>
    </source>
</evidence>
<evidence type="ECO:0000256" key="1">
    <source>
        <dbReference type="ARBA" id="ARBA00004240"/>
    </source>
</evidence>
<evidence type="ECO:0000256" key="5">
    <source>
        <dbReference type="ARBA" id="ARBA00014116"/>
    </source>
</evidence>
<evidence type="ECO:0000256" key="12">
    <source>
        <dbReference type="ARBA" id="ARBA00022824"/>
    </source>
</evidence>
<comment type="subunit">
    <text evidence="19">Homodimer. The monomeric form is inactive while the homodimer is active.</text>
</comment>
<keyword evidence="6" id="KW-0964">Secreted</keyword>
<dbReference type="GO" id="GO:0004180">
    <property type="term" value="F:carboxypeptidase activity"/>
    <property type="evidence" value="ECO:0007669"/>
    <property type="project" value="UniProtKB-KW"/>
</dbReference>
<dbReference type="AlphaFoldDB" id="A0A1M6KR15"/>
<proteinExistence type="predicted"/>
<dbReference type="EMBL" id="FQZX01000001">
    <property type="protein sequence ID" value="SHJ61356.1"/>
    <property type="molecule type" value="Genomic_DNA"/>
</dbReference>
<sequence>MEMGGITAVKRIIIRQGIVPTLLCLSFLTGCSQHTDEKPLDYFEIVRPEFTGQLAYETTDFVEDYWRVVGNTGFNKTVHLIADSLQAAGYILDENAKAEDRLTYRIEKRAMNNQTWEPISASLQIAGKDTPLLLSATNRNMTYLNSASTPQKGVKAEVVQIKSVDDLQSKSIKGKVVFAEMSARKFYKTAVKNGALGILTYDNPNYLQPEKNKTSIQFRSLPSQDNGNFWGIALSYEAKEKLKTQLQKGKTEVLVNIQTKRYPSEELTIVANIKGSELPDERLVYSAHIQEPGANDNATGVGTQLEMAKTAAKLFAEDKISFKRTMTFLWGDEIISTRRYIEEDSKRTKGIKWGISLDMVGENTAVTGGTFLIEKMPDPSAIWTRGKDKHSEWGGEVLKLEDMKPHYLNDFIISTFKEQGEYANWVVKTNPFEGGSDHTPFLEADIPGLLLWHFTDQFYHTDNDRIDKVSQETLKNVGTAALVSGLQLVNASDVFMLAQVKNLKEQAFLRLEDEAKLSPLALKNGSTINEEKQIISAWEDWYIKSIGSIHDIHTNKNLAVKAAISNAQNEIQQKSNELKEALK</sequence>
<keyword evidence="23" id="KW-1185">Reference proteome</keyword>
<keyword evidence="12" id="KW-0256">Endoplasmic reticulum</keyword>
<dbReference type="PANTHER" id="PTHR12053:SF3">
    <property type="entry name" value="CARBOXYPEPTIDASE Q"/>
    <property type="match status" value="1"/>
</dbReference>
<evidence type="ECO:0000256" key="8">
    <source>
        <dbReference type="ARBA" id="ARBA00022670"/>
    </source>
</evidence>
<feature type="domain" description="Peptidase M28" evidence="21">
    <location>
        <begin position="269"/>
        <end position="482"/>
    </location>
</feature>
<keyword evidence="8" id="KW-0645">Protease</keyword>
<evidence type="ECO:0000313" key="22">
    <source>
        <dbReference type="EMBL" id="SHJ61356.1"/>
    </source>
</evidence>